<comment type="pathway">
    <text evidence="3 13">Lipid metabolism; fatty acid biosynthesis.</text>
</comment>
<comment type="caution">
    <text evidence="14">The sequence shown here is derived from an EMBL/GenBank/DDBJ whole genome shotgun (WGS) entry which is preliminary data.</text>
</comment>
<dbReference type="GO" id="GO:0005737">
    <property type="term" value="C:cytoplasm"/>
    <property type="evidence" value="ECO:0007669"/>
    <property type="project" value="UniProtKB-SubCell"/>
</dbReference>
<gene>
    <name evidence="13 14" type="primary">fabA</name>
    <name evidence="14" type="ORF">GAK31_03174</name>
</gene>
<keyword evidence="6 13" id="KW-0963">Cytoplasm</keyword>
<comment type="subunit">
    <text evidence="5 13">Homodimer.</text>
</comment>
<dbReference type="HAMAP" id="MF_00405">
    <property type="entry name" value="FabA"/>
    <property type="match status" value="1"/>
</dbReference>
<proteinExistence type="inferred from homology"/>
<dbReference type="PANTHER" id="PTHR30272:SF8">
    <property type="entry name" value="3-HYDROXYDECANOYL-[ACYL-CARRIER-PROTEIN] DEHYDRATASE"/>
    <property type="match status" value="1"/>
</dbReference>
<reference evidence="15" key="1">
    <citation type="journal article" date="2020" name="MBio">
        <title>Horizontal gene transfer to a defensive symbiont with a reduced genome amongst a multipartite beetle microbiome.</title>
        <authorList>
            <person name="Waterworth S.C."/>
            <person name="Florez L.V."/>
            <person name="Rees E.R."/>
            <person name="Hertweck C."/>
            <person name="Kaltenpoth M."/>
            <person name="Kwan J.C."/>
        </authorList>
    </citation>
    <scope>NUCLEOTIDE SEQUENCE [LARGE SCALE GENOMIC DNA]</scope>
</reference>
<dbReference type="EC" id="5.3.3.14" evidence="13"/>
<evidence type="ECO:0000256" key="1">
    <source>
        <dbReference type="ARBA" id="ARBA00001055"/>
    </source>
</evidence>
<evidence type="ECO:0000256" key="10">
    <source>
        <dbReference type="ARBA" id="ARBA00023160"/>
    </source>
</evidence>
<dbReference type="PANTHER" id="PTHR30272">
    <property type="entry name" value="3-HYDROXYACYL-[ACYL-CARRIER-PROTEIN] DEHYDRATASE"/>
    <property type="match status" value="1"/>
</dbReference>
<dbReference type="EC" id="4.2.1.59" evidence="13"/>
<feature type="active site" evidence="13">
    <location>
        <position position="70"/>
    </location>
</feature>
<comment type="function">
    <text evidence="13">Necessary for the introduction of cis unsaturation into fatty acids. Catalyzes the dehydration of (3R)-3-hydroxydecanoyl-ACP to E-(2)-decenoyl-ACP and then its isomerization to Z-(3)-decenoyl-ACP. Can catalyze the dehydratase reaction for beta-hydroxyacyl-ACPs with saturated chain lengths up to 16:0, being most active on intermediate chain length.</text>
</comment>
<protein>
    <recommendedName>
        <fullName evidence="13">3-hydroxydecanoyl-[acyl-carrier-protein] dehydratase</fullName>
        <ecNumber evidence="13">4.2.1.59</ecNumber>
    </recommendedName>
    <alternativeName>
        <fullName evidence="13">3-hydroxyacyl-[acyl-carrier-protein] dehydratase FabA</fullName>
    </alternativeName>
    <alternativeName>
        <fullName evidence="13">Beta-hydroxydecanoyl thioester dehydrase</fullName>
    </alternativeName>
    <alternativeName>
        <fullName evidence="13">Trans-2-decenoyl-[acyl-carrier-protein] isomerase</fullName>
        <ecNumber evidence="13">5.3.3.14</ecNumber>
    </alternativeName>
</protein>
<name>A0A7V8FEX2_STEMA</name>
<dbReference type="Proteomes" id="UP000487117">
    <property type="component" value="Unassembled WGS sequence"/>
</dbReference>
<evidence type="ECO:0000313" key="15">
    <source>
        <dbReference type="Proteomes" id="UP000487117"/>
    </source>
</evidence>
<evidence type="ECO:0000256" key="3">
    <source>
        <dbReference type="ARBA" id="ARBA00005194"/>
    </source>
</evidence>
<dbReference type="AlphaFoldDB" id="A0A7V8FEX2"/>
<dbReference type="GO" id="GO:0034017">
    <property type="term" value="F:trans-2-decenoyl-acyl-carrier-protein isomerase activity"/>
    <property type="evidence" value="ECO:0007669"/>
    <property type="project" value="UniProtKB-UniRule"/>
</dbReference>
<keyword evidence="10 13" id="KW-0275">Fatty acid biosynthesis</keyword>
<sequence length="171" mass="19210">MTRLHAFNRDQLLASARGELFGAAAGRLPNDPMLMFDRITEIREDGGPHGKGMVRAELDIRPDLWFFGCHFIGDPVMPGCLGLDAMWQLTGFYLTWLGAPGRGRALGCGEVKFTGQVLPDAKRVRYEIDISRVINRKLVMAQADARMYVDDREIYAARDLRVGLFTSTENF</sequence>
<evidence type="ECO:0000256" key="11">
    <source>
        <dbReference type="ARBA" id="ARBA00023235"/>
    </source>
</evidence>
<keyword evidence="11 13" id="KW-0413">Isomerase</keyword>
<dbReference type="Gene3D" id="3.10.129.10">
    <property type="entry name" value="Hotdog Thioesterase"/>
    <property type="match status" value="1"/>
</dbReference>
<dbReference type="CDD" id="cd01287">
    <property type="entry name" value="FabA"/>
    <property type="match status" value="1"/>
</dbReference>
<evidence type="ECO:0000256" key="4">
    <source>
        <dbReference type="ARBA" id="ARBA00006714"/>
    </source>
</evidence>
<evidence type="ECO:0000256" key="6">
    <source>
        <dbReference type="ARBA" id="ARBA00022490"/>
    </source>
</evidence>
<dbReference type="InterPro" id="IPR013114">
    <property type="entry name" value="FabA_FabZ"/>
</dbReference>
<comment type="catalytic activity">
    <reaction evidence="13">
        <text>(3R)-hydroxydecanoyl-[ACP] = (2E)-decenoyl-[ACP] + H2O</text>
        <dbReference type="Rhea" id="RHEA:41860"/>
        <dbReference type="Rhea" id="RHEA-COMP:9638"/>
        <dbReference type="Rhea" id="RHEA-COMP:9639"/>
        <dbReference type="ChEBI" id="CHEBI:15377"/>
        <dbReference type="ChEBI" id="CHEBI:78466"/>
        <dbReference type="ChEBI" id="CHEBI:78467"/>
    </reaction>
</comment>
<evidence type="ECO:0000256" key="7">
    <source>
        <dbReference type="ARBA" id="ARBA00022516"/>
    </source>
</evidence>
<comment type="catalytic activity">
    <reaction evidence="13">
        <text>(2E)-decenoyl-[ACP] = (3Z)-decenoyl-[ACP]</text>
        <dbReference type="Rhea" id="RHEA:23568"/>
        <dbReference type="Rhea" id="RHEA-COMP:9639"/>
        <dbReference type="Rhea" id="RHEA-COMP:9927"/>
        <dbReference type="ChEBI" id="CHEBI:78467"/>
        <dbReference type="ChEBI" id="CHEBI:78798"/>
        <dbReference type="EC" id="5.3.3.14"/>
    </reaction>
</comment>
<dbReference type="NCBIfam" id="NF003509">
    <property type="entry name" value="PRK05174.1"/>
    <property type="match status" value="1"/>
</dbReference>
<evidence type="ECO:0000256" key="13">
    <source>
        <dbReference type="HAMAP-Rule" id="MF_00405"/>
    </source>
</evidence>
<comment type="catalytic activity">
    <reaction evidence="1 13">
        <text>a (3R)-hydroxyacyl-[ACP] = a (2E)-enoyl-[ACP] + H2O</text>
        <dbReference type="Rhea" id="RHEA:13097"/>
        <dbReference type="Rhea" id="RHEA-COMP:9925"/>
        <dbReference type="Rhea" id="RHEA-COMP:9945"/>
        <dbReference type="ChEBI" id="CHEBI:15377"/>
        <dbReference type="ChEBI" id="CHEBI:78784"/>
        <dbReference type="ChEBI" id="CHEBI:78827"/>
        <dbReference type="EC" id="4.2.1.59"/>
    </reaction>
</comment>
<organism evidence="14 15">
    <name type="scientific">Stenotrophomonas maltophilia</name>
    <name type="common">Pseudomonas maltophilia</name>
    <name type="synonym">Xanthomonas maltophilia</name>
    <dbReference type="NCBI Taxonomy" id="40324"/>
    <lineage>
        <taxon>Bacteria</taxon>
        <taxon>Pseudomonadati</taxon>
        <taxon>Pseudomonadota</taxon>
        <taxon>Gammaproteobacteria</taxon>
        <taxon>Lysobacterales</taxon>
        <taxon>Lysobacteraceae</taxon>
        <taxon>Stenotrophomonas</taxon>
        <taxon>Stenotrophomonas maltophilia group</taxon>
    </lineage>
</organism>
<keyword evidence="9 13" id="KW-0443">Lipid metabolism</keyword>
<keyword evidence="12 13" id="KW-0456">Lyase</keyword>
<dbReference type="Pfam" id="PF07977">
    <property type="entry name" value="FabA"/>
    <property type="match status" value="1"/>
</dbReference>
<keyword evidence="7 13" id="KW-0444">Lipid biosynthesis</keyword>
<dbReference type="SUPFAM" id="SSF54637">
    <property type="entry name" value="Thioesterase/thiol ester dehydrase-isomerase"/>
    <property type="match status" value="1"/>
</dbReference>
<evidence type="ECO:0000256" key="12">
    <source>
        <dbReference type="ARBA" id="ARBA00023239"/>
    </source>
</evidence>
<keyword evidence="8 13" id="KW-0276">Fatty acid metabolism</keyword>
<comment type="subcellular location">
    <subcellularLocation>
        <location evidence="2 13">Cytoplasm</location>
    </subcellularLocation>
</comment>
<dbReference type="EMBL" id="WNDS01000004">
    <property type="protein sequence ID" value="KAF1014150.1"/>
    <property type="molecule type" value="Genomic_DNA"/>
</dbReference>
<comment type="similarity">
    <text evidence="4 13">Belongs to the thioester dehydratase family. FabA subfamily.</text>
</comment>
<evidence type="ECO:0000256" key="8">
    <source>
        <dbReference type="ARBA" id="ARBA00022832"/>
    </source>
</evidence>
<dbReference type="NCBIfam" id="TIGR01749">
    <property type="entry name" value="fabA"/>
    <property type="match status" value="1"/>
</dbReference>
<dbReference type="InterPro" id="IPR029069">
    <property type="entry name" value="HotDog_dom_sf"/>
</dbReference>
<accession>A0A7V8FEX2</accession>
<evidence type="ECO:0000313" key="14">
    <source>
        <dbReference type="EMBL" id="KAF1014150.1"/>
    </source>
</evidence>
<evidence type="ECO:0000256" key="2">
    <source>
        <dbReference type="ARBA" id="ARBA00004496"/>
    </source>
</evidence>
<dbReference type="InterPro" id="IPR010083">
    <property type="entry name" value="FabA"/>
</dbReference>
<dbReference type="GO" id="GO:0019171">
    <property type="term" value="F:(3R)-hydroxyacyl-[acyl-carrier-protein] dehydratase activity"/>
    <property type="evidence" value="ECO:0007669"/>
    <property type="project" value="UniProtKB-UniRule"/>
</dbReference>
<evidence type="ECO:0000256" key="5">
    <source>
        <dbReference type="ARBA" id="ARBA00011738"/>
    </source>
</evidence>
<evidence type="ECO:0000256" key="9">
    <source>
        <dbReference type="ARBA" id="ARBA00023098"/>
    </source>
</evidence>
<dbReference type="UniPathway" id="UPA00094"/>
<dbReference type="GO" id="GO:0006636">
    <property type="term" value="P:unsaturated fatty acid biosynthetic process"/>
    <property type="evidence" value="ECO:0007669"/>
    <property type="project" value="UniProtKB-UniRule"/>
</dbReference>